<organism evidence="2 3">
    <name type="scientific">Brevibacillus borstelensis AK1</name>
    <dbReference type="NCBI Taxonomy" id="1300222"/>
    <lineage>
        <taxon>Bacteria</taxon>
        <taxon>Bacillati</taxon>
        <taxon>Bacillota</taxon>
        <taxon>Bacilli</taxon>
        <taxon>Bacillales</taxon>
        <taxon>Paenibacillaceae</taxon>
        <taxon>Brevibacillus</taxon>
    </lineage>
</organism>
<evidence type="ECO:0000313" key="2">
    <source>
        <dbReference type="EMBL" id="EMT54024.1"/>
    </source>
</evidence>
<dbReference type="STRING" id="1300222.I532_00420"/>
<protein>
    <submittedName>
        <fullName evidence="2">Uncharacterized protein</fullName>
    </submittedName>
</protein>
<dbReference type="GeneID" id="89499553"/>
<feature type="transmembrane region" description="Helical" evidence="1">
    <location>
        <begin position="92"/>
        <end position="110"/>
    </location>
</feature>
<gene>
    <name evidence="2" type="ORF">I532_00420</name>
</gene>
<keyword evidence="3" id="KW-1185">Reference proteome</keyword>
<feature type="transmembrane region" description="Helical" evidence="1">
    <location>
        <begin position="54"/>
        <end position="72"/>
    </location>
</feature>
<proteinExistence type="predicted"/>
<name>M8DCJ1_9BACL</name>
<dbReference type="OrthoDB" id="2596219at2"/>
<keyword evidence="1" id="KW-1133">Transmembrane helix</keyword>
<reference evidence="2 3" key="1">
    <citation type="submission" date="2013-03" db="EMBL/GenBank/DDBJ databases">
        <title>Assembly of a new bacterial strain Brevibacillus borstelensis AK1.</title>
        <authorList>
            <person name="Rajan I."/>
            <person name="PoliReddy D."/>
            <person name="Sugumar T."/>
            <person name="Rathinam K."/>
            <person name="Alqarawi S."/>
            <person name="Khalil A.B."/>
            <person name="Sivakumar N."/>
        </authorList>
    </citation>
    <scope>NUCLEOTIDE SEQUENCE [LARGE SCALE GENOMIC DNA]</scope>
    <source>
        <strain evidence="2 3">AK1</strain>
    </source>
</reference>
<keyword evidence="1" id="KW-0812">Transmembrane</keyword>
<dbReference type="AlphaFoldDB" id="M8DCJ1"/>
<evidence type="ECO:0000256" key="1">
    <source>
        <dbReference type="SAM" id="Phobius"/>
    </source>
</evidence>
<accession>M8DCJ1</accession>
<dbReference type="PATRIC" id="fig|1300222.3.peg.88"/>
<sequence>MYRKAYLQIWWGLLFLLISFRVQGIDLLPDFIGYVLLFLGFRALVSLHLRFRTAMFMTVLSVIYRVALTVILPGSEEGKPILSYPLTPFLESIQTIFHFLIIYTMYQAICSVAKMQGSLDFAQKLEGAQKILLYAFLAVAFTSPLLPHSVDGIVALLFIPQLIFIFCCLYSLILVRLAARQSAISK</sequence>
<dbReference type="Proteomes" id="UP000012081">
    <property type="component" value="Unassembled WGS sequence"/>
</dbReference>
<comment type="caution">
    <text evidence="2">The sequence shown here is derived from an EMBL/GenBank/DDBJ whole genome shotgun (WGS) entry which is preliminary data.</text>
</comment>
<evidence type="ECO:0000313" key="3">
    <source>
        <dbReference type="Proteomes" id="UP000012081"/>
    </source>
</evidence>
<dbReference type="EMBL" id="APBN01000001">
    <property type="protein sequence ID" value="EMT54024.1"/>
    <property type="molecule type" value="Genomic_DNA"/>
</dbReference>
<feature type="transmembrane region" description="Helical" evidence="1">
    <location>
        <begin position="131"/>
        <end position="147"/>
    </location>
</feature>
<feature type="transmembrane region" description="Helical" evidence="1">
    <location>
        <begin position="31"/>
        <end position="47"/>
    </location>
</feature>
<dbReference type="RefSeq" id="WP_003385689.1">
    <property type="nucleotide sequence ID" value="NZ_APBN01000001.1"/>
</dbReference>
<keyword evidence="1" id="KW-0472">Membrane</keyword>
<feature type="transmembrane region" description="Helical" evidence="1">
    <location>
        <begin position="153"/>
        <end position="179"/>
    </location>
</feature>